<keyword evidence="6" id="KW-1185">Reference proteome</keyword>
<dbReference type="Pfam" id="PF15420">
    <property type="entry name" value="Abhydrolase_9_N"/>
    <property type="match status" value="1"/>
</dbReference>
<evidence type="ECO:0000256" key="1">
    <source>
        <dbReference type="SAM" id="MobiDB-lite"/>
    </source>
</evidence>
<keyword evidence="2" id="KW-0472">Membrane</keyword>
<dbReference type="AlphaFoldDB" id="A0A4U6QIX3"/>
<feature type="domain" description="Alpha/beta-hydrolase N-terminal" evidence="4">
    <location>
        <begin position="53"/>
        <end position="259"/>
    </location>
</feature>
<dbReference type="EMBL" id="SZZH01000001">
    <property type="protein sequence ID" value="TKV60343.1"/>
    <property type="molecule type" value="Genomic_DNA"/>
</dbReference>
<reference evidence="5 6" key="1">
    <citation type="submission" date="2019-05" db="EMBL/GenBank/DDBJ databases">
        <title>Nakamurella sp. N5BH11, whole genome shotgun sequence.</title>
        <authorList>
            <person name="Tuo L."/>
        </authorList>
    </citation>
    <scope>NUCLEOTIDE SEQUENCE [LARGE SCALE GENOMIC DNA]</scope>
    <source>
        <strain evidence="5 6">N5BH11</strain>
    </source>
</reference>
<evidence type="ECO:0000259" key="4">
    <source>
        <dbReference type="Pfam" id="PF15420"/>
    </source>
</evidence>
<feature type="domain" description="Alpha/beta-hydrolase catalytic" evidence="3">
    <location>
        <begin position="276"/>
        <end position="564"/>
    </location>
</feature>
<feature type="compositionally biased region" description="Pro residues" evidence="1">
    <location>
        <begin position="11"/>
        <end position="22"/>
    </location>
</feature>
<evidence type="ECO:0000313" key="5">
    <source>
        <dbReference type="EMBL" id="TKV60343.1"/>
    </source>
</evidence>
<feature type="transmembrane region" description="Helical" evidence="2">
    <location>
        <begin position="103"/>
        <end position="123"/>
    </location>
</feature>
<proteinExistence type="predicted"/>
<protein>
    <recommendedName>
        <fullName evidence="7">Alpha/beta-hydrolase family protein</fullName>
    </recommendedName>
</protein>
<accession>A0A4U6QIX3</accession>
<keyword evidence="2" id="KW-0812">Transmembrane</keyword>
<dbReference type="Pfam" id="PF10081">
    <property type="entry name" value="Abhydrolase_9"/>
    <property type="match status" value="1"/>
</dbReference>
<feature type="region of interest" description="Disordered" evidence="1">
    <location>
        <begin position="1"/>
        <end position="27"/>
    </location>
</feature>
<evidence type="ECO:0000259" key="3">
    <source>
        <dbReference type="Pfam" id="PF10081"/>
    </source>
</evidence>
<gene>
    <name evidence="5" type="ORF">FDO65_01080</name>
</gene>
<evidence type="ECO:0000313" key="6">
    <source>
        <dbReference type="Proteomes" id="UP000306985"/>
    </source>
</evidence>
<dbReference type="InterPro" id="IPR027788">
    <property type="entry name" value="Alpha/beta-hydrolase_N_dom"/>
</dbReference>
<keyword evidence="2" id="KW-1133">Transmembrane helix</keyword>
<organism evidence="5 6">
    <name type="scientific">Nakamurella flava</name>
    <dbReference type="NCBI Taxonomy" id="2576308"/>
    <lineage>
        <taxon>Bacteria</taxon>
        <taxon>Bacillati</taxon>
        <taxon>Actinomycetota</taxon>
        <taxon>Actinomycetes</taxon>
        <taxon>Nakamurellales</taxon>
        <taxon>Nakamurellaceae</taxon>
        <taxon>Nakamurella</taxon>
    </lineage>
</organism>
<feature type="region of interest" description="Disordered" evidence="1">
    <location>
        <begin position="221"/>
        <end position="241"/>
    </location>
</feature>
<dbReference type="InterPro" id="IPR027787">
    <property type="entry name" value="Alpha/beta-hydrolase_catalytic"/>
</dbReference>
<sequence>MTDAAVTDGPASPPPAAPPGDGPRPAAGRARARWLTLTLPGLWGAVLVGALSFTPSLLPRPGLVQGATFGLTAVLGYGVGLVVAWVWRQFPDRAARTPRRSSWLTLAVVGGALLLVAVVLGYRWQVQTRELVALAPETPLAQLLVPVVGALVFTLLLLAARGVRWLYRRVAGLLARWMGRNAARAVGGLVAAAVLVLLFSGVIRDLALGALDRSFAALDTSTEDSASQPTSTDRSGGPDSLVAWDTLGRQGRNFTGRGPTAEQISAFTGQPAPTPIRAYAGLASADGVEERARLAVDDLERAGGFRRANLLVAGVTGTGWVDPAALTSFEYETGGDSAAVAIQYSYFPSWLSFLVDQDPARQAGRALFDAVYERWSALPLDARPKLYVFGESLGSFSMEAAFSGEFDLANRTDGALFAGPPNFNPLHAEFTANREAGSPQIAPVYRDGRTVRFSGDPAQPAAPADQTWSGSRVLYLQHPSDPISWWSPDLILGRPDWLTEPRGRDVSDAMVWLPLVTFWQTTFDMTEWVDTPNGHGHTFSQEYVDGWAQVLQPPGWTAAKADELREIVAAGPS</sequence>
<dbReference type="Proteomes" id="UP000306985">
    <property type="component" value="Unassembled WGS sequence"/>
</dbReference>
<evidence type="ECO:0000256" key="2">
    <source>
        <dbReference type="SAM" id="Phobius"/>
    </source>
</evidence>
<name>A0A4U6QIX3_9ACTN</name>
<feature type="transmembrane region" description="Helical" evidence="2">
    <location>
        <begin position="181"/>
        <end position="203"/>
    </location>
</feature>
<evidence type="ECO:0008006" key="7">
    <source>
        <dbReference type="Google" id="ProtNLM"/>
    </source>
</evidence>
<dbReference type="OrthoDB" id="4397445at2"/>
<dbReference type="RefSeq" id="WP_137447647.1">
    <property type="nucleotide sequence ID" value="NZ_SZZH01000001.1"/>
</dbReference>
<comment type="caution">
    <text evidence="5">The sequence shown here is derived from an EMBL/GenBank/DDBJ whole genome shotgun (WGS) entry which is preliminary data.</text>
</comment>
<feature type="transmembrane region" description="Helical" evidence="2">
    <location>
        <begin position="143"/>
        <end position="160"/>
    </location>
</feature>
<feature type="compositionally biased region" description="Polar residues" evidence="1">
    <location>
        <begin position="221"/>
        <end position="234"/>
    </location>
</feature>
<feature type="transmembrane region" description="Helical" evidence="2">
    <location>
        <begin position="34"/>
        <end position="54"/>
    </location>
</feature>
<feature type="transmembrane region" description="Helical" evidence="2">
    <location>
        <begin position="66"/>
        <end position="87"/>
    </location>
</feature>